<dbReference type="EMBL" id="LGUB01000109">
    <property type="protein sequence ID" value="KRH94240.1"/>
    <property type="molecule type" value="Genomic_DNA"/>
</dbReference>
<dbReference type="AlphaFoldDB" id="A0A0R0M5P6"/>
<sequence length="367" mass="41923">MSDFNKQLARKMLMMFFAYLQLIGSKSKVKGANTDSIPPPSKTSNDLIREDKTQNNELNIRHFIPLSLSSDKTSDCVEINFLTKEVAHGVDVTNESVKKASFEFLKDTEKNNNDESVRNFCTRLNEVLPRHENDSSRLVFVEFPCLEELKNSCADSFYIGTVTQIKVECTRKKAAALLKIYIPRDGTMTIDKMLEILFPGTKFIIDIIKRNVFFINDEHYKNLKYGVLNTIMRKKVITPDGIEKVVRKEPFNPYNLRKTKQEKDKNVECSDLQNEKSLNSSNTTPMTHEENNPNGKDNINDTPSDLRTQEETTSTIATKTQESSEFEEKYDFKYKTQKKKDDGCASDFYNISVVLSLVAVVLGIGIL</sequence>
<accession>A0A0R0M5P6</accession>
<reference evidence="2 3" key="1">
    <citation type="submission" date="2015-07" db="EMBL/GenBank/DDBJ databases">
        <title>The genome of Pseudoloma neurophilia, a relevant intracellular parasite of the zebrafish.</title>
        <authorList>
            <person name="Ndikumana S."/>
            <person name="Pelin A."/>
            <person name="Sanders J."/>
            <person name="Corradi N."/>
        </authorList>
    </citation>
    <scope>NUCLEOTIDE SEQUENCE [LARGE SCALE GENOMIC DNA]</scope>
    <source>
        <strain evidence="2 3">MK1</strain>
    </source>
</reference>
<evidence type="ECO:0000256" key="1">
    <source>
        <dbReference type="SAM" id="MobiDB-lite"/>
    </source>
</evidence>
<proteinExistence type="predicted"/>
<evidence type="ECO:0000313" key="3">
    <source>
        <dbReference type="Proteomes" id="UP000051530"/>
    </source>
</evidence>
<evidence type="ECO:0000313" key="2">
    <source>
        <dbReference type="EMBL" id="KRH94240.1"/>
    </source>
</evidence>
<name>A0A0R0M5P6_9MICR</name>
<gene>
    <name evidence="2" type="ORF">M153_3230003710</name>
</gene>
<feature type="region of interest" description="Disordered" evidence="1">
    <location>
        <begin position="256"/>
        <end position="322"/>
    </location>
</feature>
<feature type="compositionally biased region" description="Basic and acidic residues" evidence="1">
    <location>
        <begin position="259"/>
        <end position="268"/>
    </location>
</feature>
<protein>
    <submittedName>
        <fullName evidence="2">Uncharacterized protein</fullName>
    </submittedName>
</protein>
<feature type="compositionally biased region" description="Polar residues" evidence="1">
    <location>
        <begin position="271"/>
        <end position="322"/>
    </location>
</feature>
<dbReference type="VEuPathDB" id="MicrosporidiaDB:M153_3230003710"/>
<organism evidence="2 3">
    <name type="scientific">Pseudoloma neurophilia</name>
    <dbReference type="NCBI Taxonomy" id="146866"/>
    <lineage>
        <taxon>Eukaryota</taxon>
        <taxon>Fungi</taxon>
        <taxon>Fungi incertae sedis</taxon>
        <taxon>Microsporidia</taxon>
        <taxon>Pseudoloma</taxon>
    </lineage>
</organism>
<keyword evidence="3" id="KW-1185">Reference proteome</keyword>
<dbReference type="Proteomes" id="UP000051530">
    <property type="component" value="Unassembled WGS sequence"/>
</dbReference>
<comment type="caution">
    <text evidence="2">The sequence shown here is derived from an EMBL/GenBank/DDBJ whole genome shotgun (WGS) entry which is preliminary data.</text>
</comment>